<dbReference type="GO" id="GO:0004132">
    <property type="term" value="F:dCMP deaminase activity"/>
    <property type="evidence" value="ECO:0007669"/>
    <property type="project" value="TreeGrafter"/>
</dbReference>
<evidence type="ECO:0000256" key="3">
    <source>
        <dbReference type="ARBA" id="ARBA00022801"/>
    </source>
</evidence>
<evidence type="ECO:0000256" key="1">
    <source>
        <dbReference type="ARBA" id="ARBA00006576"/>
    </source>
</evidence>
<dbReference type="InterPro" id="IPR016193">
    <property type="entry name" value="Cytidine_deaminase-like"/>
</dbReference>
<dbReference type="Proteomes" id="UP000680839">
    <property type="component" value="Chromosome"/>
</dbReference>
<dbReference type="Gene3D" id="3.40.140.10">
    <property type="entry name" value="Cytidine Deaminase, domain 2"/>
    <property type="match status" value="1"/>
</dbReference>
<organism evidence="6 7">
    <name type="scientific">Bradyrhizobium sediminis</name>
    <dbReference type="NCBI Taxonomy" id="2840469"/>
    <lineage>
        <taxon>Bacteria</taxon>
        <taxon>Pseudomonadati</taxon>
        <taxon>Pseudomonadota</taxon>
        <taxon>Alphaproteobacteria</taxon>
        <taxon>Hyphomicrobiales</taxon>
        <taxon>Nitrobacteraceae</taxon>
        <taxon>Bradyrhizobium</taxon>
    </lineage>
</organism>
<feature type="domain" description="CMP/dCMP-type deaminase" evidence="5">
    <location>
        <begin position="242"/>
        <end position="426"/>
    </location>
</feature>
<dbReference type="InterPro" id="IPR015517">
    <property type="entry name" value="dCMP_deaminase-rel"/>
</dbReference>
<dbReference type="InterPro" id="IPR016192">
    <property type="entry name" value="APOBEC/CMP_deaminase_Zn-bd"/>
</dbReference>
<dbReference type="PANTHER" id="PTHR11086:SF18">
    <property type="entry name" value="DEOXYCYTIDYLATE DEAMINASE"/>
    <property type="match status" value="1"/>
</dbReference>
<dbReference type="GO" id="GO:0008270">
    <property type="term" value="F:zinc ion binding"/>
    <property type="evidence" value="ECO:0007669"/>
    <property type="project" value="InterPro"/>
</dbReference>
<keyword evidence="2" id="KW-0479">Metal-binding</keyword>
<dbReference type="RefSeq" id="WP_215624008.1">
    <property type="nucleotide sequence ID" value="NZ_CP076134.1"/>
</dbReference>
<name>A0A975NI48_9BRAD</name>
<evidence type="ECO:0000256" key="2">
    <source>
        <dbReference type="ARBA" id="ARBA00022723"/>
    </source>
</evidence>
<evidence type="ECO:0000313" key="6">
    <source>
        <dbReference type="EMBL" id="QWG15502.1"/>
    </source>
</evidence>
<proteinExistence type="inferred from homology"/>
<comment type="similarity">
    <text evidence="1">Belongs to the cytidine and deoxycytidylate deaminase family.</text>
</comment>
<dbReference type="Pfam" id="PF00383">
    <property type="entry name" value="dCMP_cyt_deam_1"/>
    <property type="match status" value="1"/>
</dbReference>
<dbReference type="InterPro" id="IPR002125">
    <property type="entry name" value="CMP_dCMP_dom"/>
</dbReference>
<dbReference type="GO" id="GO:0005737">
    <property type="term" value="C:cytoplasm"/>
    <property type="evidence" value="ECO:0007669"/>
    <property type="project" value="TreeGrafter"/>
</dbReference>
<accession>A0A975NI48</accession>
<dbReference type="PANTHER" id="PTHR11086">
    <property type="entry name" value="DEOXYCYTIDYLATE DEAMINASE-RELATED"/>
    <property type="match status" value="1"/>
</dbReference>
<evidence type="ECO:0000313" key="7">
    <source>
        <dbReference type="Proteomes" id="UP000680839"/>
    </source>
</evidence>
<keyword evidence="4" id="KW-0862">Zinc</keyword>
<dbReference type="Gene3D" id="3.40.50.300">
    <property type="entry name" value="P-loop containing nucleotide triphosphate hydrolases"/>
    <property type="match status" value="1"/>
</dbReference>
<keyword evidence="3" id="KW-0378">Hydrolase</keyword>
<dbReference type="NCBIfam" id="NF041025">
    <property type="entry name" value="antiphage_deaminase"/>
    <property type="match status" value="1"/>
</dbReference>
<gene>
    <name evidence="6" type="ORF">KMZ29_13035</name>
</gene>
<sequence>MAIQRRQPALFSVDSDVDLLDVEDRKTDELVLGFVGPIGSGISYCAKMFSEVLKSQFGYEGKSHKVSGIINQNTKVLGEQVVAPTDTRRTEKLQHYGTRLRQTFGNTYLIEKIVAQINLDRGSSESLPKARRHFTIIDSIKHPDEVKRLREVYGETFWLIGIFAPDEVRRGRIIAEGHNENYVVEIFKRDEDEGLKSGQRVRDAMFLADFFIRNDGDNDKNLRRTVDRFLDVMFAIGVQTPTRDESAMYGATSAAAESACLSRQVGAVIANTDGDIIGMGNNDVPKFGGGLYSQDDGDGDHRCFQWRGKICHNDFRKEEILSRIAVALGEAGIFDSKSGTVDPKRQAKAIDVLHSSDVRNLIEFSRAVHAEMEAIISVARNGKAGLIGGTLYSTTFPCHSCARHIVAAGIKRVIYIEPYTKSLALNLHEDTISIHESDHTKKVVFLQYEGVAPRNMIRLFKDRGDRKKDGKLLLTNRLEAKPVSLAPLDGFEARERLVVARLTKIESVQAAGGTNG</sequence>
<dbReference type="InterPro" id="IPR027417">
    <property type="entry name" value="P-loop_NTPase"/>
</dbReference>
<dbReference type="PROSITE" id="PS51747">
    <property type="entry name" value="CYT_DCMP_DEAMINASES_2"/>
    <property type="match status" value="1"/>
</dbReference>
<evidence type="ECO:0000256" key="4">
    <source>
        <dbReference type="ARBA" id="ARBA00022833"/>
    </source>
</evidence>
<protein>
    <recommendedName>
        <fullName evidence="5">CMP/dCMP-type deaminase domain-containing protein</fullName>
    </recommendedName>
</protein>
<dbReference type="PROSITE" id="PS00903">
    <property type="entry name" value="CYT_DCMP_DEAMINASES_1"/>
    <property type="match status" value="1"/>
</dbReference>
<dbReference type="AlphaFoldDB" id="A0A975NI48"/>
<dbReference type="SUPFAM" id="SSF52540">
    <property type="entry name" value="P-loop containing nucleoside triphosphate hydrolases"/>
    <property type="match status" value="1"/>
</dbReference>
<dbReference type="EMBL" id="CP076134">
    <property type="protein sequence ID" value="QWG15502.1"/>
    <property type="molecule type" value="Genomic_DNA"/>
</dbReference>
<reference evidence="6" key="1">
    <citation type="submission" date="2021-06" db="EMBL/GenBank/DDBJ databases">
        <title>Bradyrhizobium sp. S2-20-1 Genome sequencing.</title>
        <authorList>
            <person name="Jin L."/>
        </authorList>
    </citation>
    <scope>NUCLEOTIDE SEQUENCE</scope>
    <source>
        <strain evidence="6">S2-20-1</strain>
    </source>
</reference>
<evidence type="ECO:0000259" key="5">
    <source>
        <dbReference type="PROSITE" id="PS51747"/>
    </source>
</evidence>
<dbReference type="SUPFAM" id="SSF53927">
    <property type="entry name" value="Cytidine deaminase-like"/>
    <property type="match status" value="1"/>
</dbReference>